<gene>
    <name evidence="2" type="ORF">WKW79_35605</name>
</gene>
<dbReference type="Proteomes" id="UP001367030">
    <property type="component" value="Unassembled WGS sequence"/>
</dbReference>
<evidence type="ECO:0000256" key="1">
    <source>
        <dbReference type="SAM" id="Phobius"/>
    </source>
</evidence>
<dbReference type="RefSeq" id="WP_340339953.1">
    <property type="nucleotide sequence ID" value="NZ_JBBKZS010000043.1"/>
</dbReference>
<evidence type="ECO:0000313" key="3">
    <source>
        <dbReference type="Proteomes" id="UP001367030"/>
    </source>
</evidence>
<name>A0ABU8XJQ2_9BURK</name>
<keyword evidence="1" id="KW-0812">Transmembrane</keyword>
<evidence type="ECO:0000313" key="2">
    <source>
        <dbReference type="EMBL" id="MEJ8859921.1"/>
    </source>
</evidence>
<sequence>MLFDNSLHDIERQFKEHARKEKRLYFIAVVATLLGGVAIGALVHWF</sequence>
<reference evidence="2 3" key="1">
    <citation type="submission" date="2024-03" db="EMBL/GenBank/DDBJ databases">
        <title>Novel species of the genus Variovorax.</title>
        <authorList>
            <person name="Liu Q."/>
            <person name="Xin Y.-H."/>
        </authorList>
    </citation>
    <scope>NUCLEOTIDE SEQUENCE [LARGE SCALE GENOMIC DNA]</scope>
    <source>
        <strain evidence="2 3">KACC 18901</strain>
    </source>
</reference>
<feature type="transmembrane region" description="Helical" evidence="1">
    <location>
        <begin position="24"/>
        <end position="45"/>
    </location>
</feature>
<comment type="caution">
    <text evidence="2">The sequence shown here is derived from an EMBL/GenBank/DDBJ whole genome shotgun (WGS) entry which is preliminary data.</text>
</comment>
<proteinExistence type="predicted"/>
<organism evidence="2 3">
    <name type="scientific">Variovorax robiniae</name>
    <dbReference type="NCBI Taxonomy" id="1836199"/>
    <lineage>
        <taxon>Bacteria</taxon>
        <taxon>Pseudomonadati</taxon>
        <taxon>Pseudomonadota</taxon>
        <taxon>Betaproteobacteria</taxon>
        <taxon>Burkholderiales</taxon>
        <taxon>Comamonadaceae</taxon>
        <taxon>Variovorax</taxon>
    </lineage>
</organism>
<keyword evidence="3" id="KW-1185">Reference proteome</keyword>
<protein>
    <submittedName>
        <fullName evidence="2">Uncharacterized protein</fullName>
    </submittedName>
</protein>
<accession>A0ABU8XJQ2</accession>
<dbReference type="EMBL" id="JBBKZS010000043">
    <property type="protein sequence ID" value="MEJ8859921.1"/>
    <property type="molecule type" value="Genomic_DNA"/>
</dbReference>
<keyword evidence="1" id="KW-1133">Transmembrane helix</keyword>
<keyword evidence="1" id="KW-0472">Membrane</keyword>